<protein>
    <submittedName>
        <fullName evidence="1">Uncharacterized protein</fullName>
    </submittedName>
</protein>
<evidence type="ECO:0000313" key="1">
    <source>
        <dbReference type="EMBL" id="SHN03937.1"/>
    </source>
</evidence>
<dbReference type="Proteomes" id="UP000184038">
    <property type="component" value="Unassembled WGS sequence"/>
</dbReference>
<dbReference type="OrthoDB" id="1938880at2"/>
<sequence>MAKRYARLNWNSTTTYVSAENLNRMDKGIDDCDNAIETLNDGLNTVNNNLLNKSKFNSANYSYVYLIGACRTSGKCECVFSFPLTYSTKPTVTVTRSLGFYDRTYGNVPVTIVVTEVGSVIFEVTHSSYIAGSLYSIGAWFSVDGTIV</sequence>
<dbReference type="AlphaFoldDB" id="A0A1M7NKU4"/>
<organism evidence="1 2">
    <name type="scientific">Anaerosporobacter mobilis DSM 15930</name>
    <dbReference type="NCBI Taxonomy" id="1120996"/>
    <lineage>
        <taxon>Bacteria</taxon>
        <taxon>Bacillati</taxon>
        <taxon>Bacillota</taxon>
        <taxon>Clostridia</taxon>
        <taxon>Lachnospirales</taxon>
        <taxon>Lachnospiraceae</taxon>
        <taxon>Anaerosporobacter</taxon>
    </lineage>
</organism>
<evidence type="ECO:0000313" key="2">
    <source>
        <dbReference type="Proteomes" id="UP000184038"/>
    </source>
</evidence>
<keyword evidence="2" id="KW-1185">Reference proteome</keyword>
<gene>
    <name evidence="1" type="ORF">SAMN02746066_04557</name>
</gene>
<name>A0A1M7NKU4_9FIRM</name>
<reference evidence="1 2" key="1">
    <citation type="submission" date="2016-11" db="EMBL/GenBank/DDBJ databases">
        <authorList>
            <person name="Jaros S."/>
            <person name="Januszkiewicz K."/>
            <person name="Wedrychowicz H."/>
        </authorList>
    </citation>
    <scope>NUCLEOTIDE SEQUENCE [LARGE SCALE GENOMIC DNA]</scope>
    <source>
        <strain evidence="1 2">DSM 15930</strain>
    </source>
</reference>
<accession>A0A1M7NKU4</accession>
<dbReference type="STRING" id="1120996.SAMN02746066_04557"/>
<dbReference type="EMBL" id="FRCP01000030">
    <property type="protein sequence ID" value="SHN03937.1"/>
    <property type="molecule type" value="Genomic_DNA"/>
</dbReference>
<proteinExistence type="predicted"/>
<dbReference type="RefSeq" id="WP_073291795.1">
    <property type="nucleotide sequence ID" value="NZ_FRCP01000030.1"/>
</dbReference>